<evidence type="ECO:0000313" key="3">
    <source>
        <dbReference type="Proteomes" id="UP001059380"/>
    </source>
</evidence>
<name>A0A9J7BS74_9BACT</name>
<sequence length="610" mass="64484">MKSKIQAAWGLAACLVVQAWAAHAQVQLGELKASMSGTVAPGYSATYGNQTNSSHSWAIGGTADLSGSYHSPNFLSYDLGLYLNQSRANSNFQSISNASGFSGTANIFAGSEFPGAINYTKSYNSDGNYAIPGIADYVTHGDSDSFNINWTENIPRKPSVSAGYSLGSSRYTVYGTDDSGKSNFQAVNLHSSYLLAGFNMGAFFSDGTSHSKVPQFISGLPQSETNSNTGAYGFNVTHALPMHGSTSGTVSRSYWDTNFLGDKSTGSVDILDAVAQVHPATKVSVSGSATYSDNLSGQLFESVVQSGSSASLLNNSSSSALDLLGVVGYAPQENLQTNVSVERRSQAFLGKNYGMTSYAASASYAHSLLEGNFSASLSFLANSADQTGQDTLGFSTYGTYTTKIARWHLNGSFAYAQNVQTILVTYMNSHYNYSGTARRSWGKLNFGVGGSAGRTALTSQEGTASSSAGFNATVGYSSWATLTGSYSRASGQAIATGGGLVPIPIPPPVVPSSLVSLYGGNSYAFSFSSNPVKNLIISASYAKSTSNTSSNDITSENENEQFNTLLRYHYRKLNFTSGYARLVQGFSGSGLPPQMVASYYFGASRWFKFF</sequence>
<organism evidence="2 3">
    <name type="scientific">Occallatibacter riparius</name>
    <dbReference type="NCBI Taxonomy" id="1002689"/>
    <lineage>
        <taxon>Bacteria</taxon>
        <taxon>Pseudomonadati</taxon>
        <taxon>Acidobacteriota</taxon>
        <taxon>Terriglobia</taxon>
        <taxon>Terriglobales</taxon>
        <taxon>Acidobacteriaceae</taxon>
        <taxon>Occallatibacter</taxon>
    </lineage>
</organism>
<evidence type="ECO:0000256" key="1">
    <source>
        <dbReference type="SAM" id="SignalP"/>
    </source>
</evidence>
<keyword evidence="3" id="KW-1185">Reference proteome</keyword>
<dbReference type="Proteomes" id="UP001059380">
    <property type="component" value="Chromosome"/>
</dbReference>
<dbReference type="AlphaFoldDB" id="A0A9J7BS74"/>
<dbReference type="RefSeq" id="WP_260794961.1">
    <property type="nucleotide sequence ID" value="NZ_CP093313.1"/>
</dbReference>
<accession>A0A9J7BS74</accession>
<feature type="chain" id="PRO_5039929190" evidence="1">
    <location>
        <begin position="25"/>
        <end position="610"/>
    </location>
</feature>
<evidence type="ECO:0000313" key="2">
    <source>
        <dbReference type="EMBL" id="UWZ85431.1"/>
    </source>
</evidence>
<keyword evidence="1" id="KW-0732">Signal</keyword>
<feature type="signal peptide" evidence="1">
    <location>
        <begin position="1"/>
        <end position="24"/>
    </location>
</feature>
<dbReference type="EMBL" id="CP093313">
    <property type="protein sequence ID" value="UWZ85431.1"/>
    <property type="molecule type" value="Genomic_DNA"/>
</dbReference>
<reference evidence="2" key="1">
    <citation type="submission" date="2021-04" db="EMBL/GenBank/DDBJ databases">
        <title>Phylogenetic analysis of Acidobacteriaceae.</title>
        <authorList>
            <person name="Qiu L."/>
            <person name="Zhang Q."/>
        </authorList>
    </citation>
    <scope>NUCLEOTIDE SEQUENCE</scope>
    <source>
        <strain evidence="2">DSM 25168</strain>
    </source>
</reference>
<dbReference type="KEGG" id="orp:MOP44_05690"/>
<proteinExistence type="predicted"/>
<protein>
    <submittedName>
        <fullName evidence="2">Uncharacterized protein</fullName>
    </submittedName>
</protein>
<gene>
    <name evidence="2" type="ORF">MOP44_05690</name>
</gene>